<feature type="compositionally biased region" description="Pro residues" evidence="1">
    <location>
        <begin position="490"/>
        <end position="501"/>
    </location>
</feature>
<dbReference type="FunCoup" id="G0MLJ0">
    <property type="interactions" value="219"/>
</dbReference>
<dbReference type="Proteomes" id="UP000008068">
    <property type="component" value="Unassembled WGS sequence"/>
</dbReference>
<dbReference type="PANTHER" id="PTHR23099">
    <property type="entry name" value="TRANSCRIPTIONAL REGULATOR"/>
    <property type="match status" value="1"/>
</dbReference>
<dbReference type="EMBL" id="GL379800">
    <property type="protein sequence ID" value="EGT35729.1"/>
    <property type="molecule type" value="Genomic_DNA"/>
</dbReference>
<feature type="compositionally biased region" description="Basic and acidic residues" evidence="1">
    <location>
        <begin position="159"/>
        <end position="172"/>
    </location>
</feature>
<feature type="compositionally biased region" description="Low complexity" evidence="1">
    <location>
        <begin position="28"/>
        <end position="41"/>
    </location>
</feature>
<dbReference type="InterPro" id="IPR006640">
    <property type="entry name" value="SprT-like_domain"/>
</dbReference>
<protein>
    <recommendedName>
        <fullName evidence="2">SprT-like domain-containing protein</fullName>
    </recommendedName>
</protein>
<dbReference type="STRING" id="135651.G0MLJ0"/>
<dbReference type="PANTHER" id="PTHR23099:SF0">
    <property type="entry name" value="GERM CELL NUCLEAR ACIDIC PROTEIN"/>
    <property type="match status" value="1"/>
</dbReference>
<evidence type="ECO:0000313" key="4">
    <source>
        <dbReference type="Proteomes" id="UP000008068"/>
    </source>
</evidence>
<dbReference type="eggNOG" id="KOG3854">
    <property type="taxonomic scope" value="Eukaryota"/>
</dbReference>
<feature type="compositionally biased region" description="Acidic residues" evidence="1">
    <location>
        <begin position="222"/>
        <end position="250"/>
    </location>
</feature>
<evidence type="ECO:0000256" key="1">
    <source>
        <dbReference type="SAM" id="MobiDB-lite"/>
    </source>
</evidence>
<keyword evidence="4" id="KW-1185">Reference proteome</keyword>
<evidence type="ECO:0000259" key="2">
    <source>
        <dbReference type="SMART" id="SM00731"/>
    </source>
</evidence>
<feature type="compositionally biased region" description="Basic and acidic residues" evidence="1">
    <location>
        <begin position="193"/>
        <end position="221"/>
    </location>
</feature>
<organism evidence="4">
    <name type="scientific">Caenorhabditis brenneri</name>
    <name type="common">Nematode worm</name>
    <dbReference type="NCBI Taxonomy" id="135651"/>
    <lineage>
        <taxon>Eukaryota</taxon>
        <taxon>Metazoa</taxon>
        <taxon>Ecdysozoa</taxon>
        <taxon>Nematoda</taxon>
        <taxon>Chromadorea</taxon>
        <taxon>Rhabditida</taxon>
        <taxon>Rhabditina</taxon>
        <taxon>Rhabditomorpha</taxon>
        <taxon>Rhabditoidea</taxon>
        <taxon>Rhabditidae</taxon>
        <taxon>Peloderinae</taxon>
        <taxon>Caenorhabditis</taxon>
    </lineage>
</organism>
<dbReference type="InParanoid" id="G0MLJ0"/>
<name>G0MLJ0_CAEBE</name>
<sequence length="549" mass="63557">MPTPFRERHNNSNASISSYETAWSTSFSARRSADNNNSDSNLKPIKDEPVSDLDESISNLENNISMMSVSSPISPAYKTPARKVRGAKDAPMTPGDRLLQTVEKEQDRALLRELYPEMFEEAEPPKKPNNLEKKGLKEVKLERVSEDDEKENVAPGGYKKAEKKKETPEIIRKPRSKKIVVSSDSEDEEEFENYLKKLRGEERVEPPKAERKPPKPRKNDFVVDDDYISDVDSEDDESEDSEFEDEEDDFRESSPEVEIRKEKTEKKKNRPSDDEEWFLVSLTNNFKGPIHDEAKIYVKEGALRFKKHRESLLLRLQEILVRRIFSSIPSEKLKVTWNARLRKSAGQCRNHSNGNSTVEMSPVVCTTAERVRDTLIHELCHAAVWVVDRLHKEGHGPGWKRWGARCSSAFKSLPFIERCHSYEIEAKFFYVCENDGCDVEIKRQSKSLDTSRKACGRCRGRFILYRFCRRTNTRIRIEDPKRSAVVSKPLPAPTPSPPPLRRPYNNEFQVGFQEYQELHYWDYSAEGMKHSEVMERLLKEFKELSKSSS</sequence>
<feature type="region of interest" description="Disordered" evidence="1">
    <location>
        <begin position="484"/>
        <end position="503"/>
    </location>
</feature>
<feature type="compositionally biased region" description="Basic and acidic residues" evidence="1">
    <location>
        <begin position="123"/>
        <end position="144"/>
    </location>
</feature>
<dbReference type="HOGENOM" id="CLU_512136_0_0_1"/>
<dbReference type="OMA" id="PFIERCH"/>
<feature type="compositionally biased region" description="Basic and acidic residues" evidence="1">
    <location>
        <begin position="251"/>
        <end position="265"/>
    </location>
</feature>
<dbReference type="GO" id="GO:0016605">
    <property type="term" value="C:PML body"/>
    <property type="evidence" value="ECO:0007669"/>
    <property type="project" value="EnsemblMetazoa"/>
</dbReference>
<reference evidence="4" key="1">
    <citation type="submission" date="2011-07" db="EMBL/GenBank/DDBJ databases">
        <authorList>
            <consortium name="Caenorhabditis brenneri Sequencing and Analysis Consortium"/>
            <person name="Wilson R.K."/>
        </authorList>
    </citation>
    <scope>NUCLEOTIDE SEQUENCE [LARGE SCALE GENOMIC DNA]</scope>
    <source>
        <strain evidence="4">PB2801</strain>
    </source>
</reference>
<accession>G0MLJ0</accession>
<dbReference type="OrthoDB" id="20772at2759"/>
<gene>
    <name evidence="3" type="ORF">CAEBREN_24537</name>
</gene>
<dbReference type="SMART" id="SM00731">
    <property type="entry name" value="SprT"/>
    <property type="match status" value="1"/>
</dbReference>
<feature type="region of interest" description="Disordered" evidence="1">
    <location>
        <begin position="70"/>
        <end position="96"/>
    </location>
</feature>
<dbReference type="GO" id="GO:0045132">
    <property type="term" value="P:meiotic chromosome segregation"/>
    <property type="evidence" value="ECO:0007669"/>
    <property type="project" value="EnsemblMetazoa"/>
</dbReference>
<feature type="region of interest" description="Disordered" evidence="1">
    <location>
        <begin position="25"/>
        <end position="57"/>
    </location>
</feature>
<feature type="region of interest" description="Disordered" evidence="1">
    <location>
        <begin position="115"/>
        <end position="270"/>
    </location>
</feature>
<proteinExistence type="predicted"/>
<dbReference type="GO" id="GO:0106300">
    <property type="term" value="P:protein-DNA covalent cross-linking repair"/>
    <property type="evidence" value="ECO:0007669"/>
    <property type="project" value="EnsemblMetazoa"/>
</dbReference>
<dbReference type="AlphaFoldDB" id="G0MLJ0"/>
<evidence type="ECO:0000313" key="3">
    <source>
        <dbReference type="EMBL" id="EGT35729.1"/>
    </source>
</evidence>
<dbReference type="GO" id="GO:0000793">
    <property type="term" value="C:condensed chromosome"/>
    <property type="evidence" value="ECO:0007669"/>
    <property type="project" value="EnsemblMetazoa"/>
</dbReference>
<dbReference type="GO" id="GO:0032184">
    <property type="term" value="F:SUMO polymer binding"/>
    <property type="evidence" value="ECO:0007669"/>
    <property type="project" value="EnsemblMetazoa"/>
</dbReference>
<feature type="domain" description="SprT-like" evidence="2">
    <location>
        <begin position="310"/>
        <end position="465"/>
    </location>
</feature>
<dbReference type="Pfam" id="PF10263">
    <property type="entry name" value="SprT-like"/>
    <property type="match status" value="1"/>
</dbReference>